<name>G7HUQ7_9CORY</name>
<feature type="region of interest" description="Disordered" evidence="1">
    <location>
        <begin position="1"/>
        <end position="62"/>
    </location>
</feature>
<feature type="domain" description="Putative host cell surface-exposed lipoprotein Ltp-like HTH region" evidence="3">
    <location>
        <begin position="167"/>
        <end position="214"/>
    </location>
</feature>
<keyword evidence="2" id="KW-0812">Transmembrane</keyword>
<keyword evidence="2" id="KW-0472">Membrane</keyword>
<dbReference type="InterPro" id="IPR011434">
    <property type="entry name" value="Ltp-like_HTH"/>
</dbReference>
<dbReference type="Gene3D" id="1.10.10.10">
    <property type="entry name" value="Winged helix-like DNA-binding domain superfamily/Winged helix DNA-binding domain"/>
    <property type="match status" value="3"/>
</dbReference>
<gene>
    <name evidence="4" type="ORF">CCAS_01290</name>
</gene>
<feature type="transmembrane region" description="Helical" evidence="2">
    <location>
        <begin position="67"/>
        <end position="85"/>
    </location>
</feature>
<dbReference type="InterPro" id="IPR036388">
    <property type="entry name" value="WH-like_DNA-bd_sf"/>
</dbReference>
<keyword evidence="2" id="KW-1133">Transmembrane helix</keyword>
<evidence type="ECO:0000256" key="1">
    <source>
        <dbReference type="SAM" id="MobiDB-lite"/>
    </source>
</evidence>
<feature type="compositionally biased region" description="Polar residues" evidence="1">
    <location>
        <begin position="7"/>
        <end position="21"/>
    </location>
</feature>
<dbReference type="EMBL" id="CAFW01000011">
    <property type="protein sequence ID" value="CCE53875.1"/>
    <property type="molecule type" value="Genomic_DNA"/>
</dbReference>
<feature type="compositionally biased region" description="Basic and acidic residues" evidence="1">
    <location>
        <begin position="46"/>
        <end position="55"/>
    </location>
</feature>
<dbReference type="Pfam" id="PF07553">
    <property type="entry name" value="Lipoprotein_Ltp"/>
    <property type="match status" value="2"/>
</dbReference>
<organism evidence="4 5">
    <name type="scientific">Corynebacterium casei UCMA 3821</name>
    <dbReference type="NCBI Taxonomy" id="1110505"/>
    <lineage>
        <taxon>Bacteria</taxon>
        <taxon>Bacillati</taxon>
        <taxon>Actinomycetota</taxon>
        <taxon>Actinomycetes</taxon>
        <taxon>Mycobacteriales</taxon>
        <taxon>Corynebacteriaceae</taxon>
        <taxon>Corynebacterium</taxon>
    </lineage>
</organism>
<evidence type="ECO:0000256" key="2">
    <source>
        <dbReference type="SAM" id="Phobius"/>
    </source>
</evidence>
<evidence type="ECO:0000313" key="4">
    <source>
        <dbReference type="EMBL" id="CCE53875.1"/>
    </source>
</evidence>
<evidence type="ECO:0000259" key="3">
    <source>
        <dbReference type="Pfam" id="PF07553"/>
    </source>
</evidence>
<sequence>MAGHNPGDNSGQYPNYGNQYSSHDDYPTHSYAEYQQSVKQNQVFASDRKAEEHELKQRKKKSNRNRLIAASAMVIVIAGAFGFSLTQDATVEDNINDGASGIVDEVNDNINIMGASSDGEAALAYAREKLDVSHYSESQLREELVNEYGEVYTEDAADYALNNIDADWNAEALEGAESYIRHSHYSYDGIIHQLSSPSSNDYTAEQARYAADNVEADWYAEALEAADSYWSNQNIDLTPEELRDLLTSDTIGRFTGDQVDSALQELGIPD</sequence>
<comment type="caution">
    <text evidence="4">The sequence shown here is derived from an EMBL/GenBank/DDBJ whole genome shotgun (WGS) entry which is preliminary data.</text>
</comment>
<accession>G7HUQ7</accession>
<proteinExistence type="predicted"/>
<reference evidence="4 5" key="1">
    <citation type="journal article" date="2012" name="J. Bacteriol.">
        <title>Genome Sequence of Corynebacterium casei UCMA 3821, Isolated from a Smear-Ripened Cheese.</title>
        <authorList>
            <person name="Monnet C."/>
            <person name="Loux V."/>
            <person name="Bento P."/>
            <person name="Gibrat J.F."/>
            <person name="Straub C."/>
            <person name="Bonnarme P."/>
            <person name="Landaud S."/>
            <person name="Irlinger F."/>
        </authorList>
    </citation>
    <scope>NUCLEOTIDE SEQUENCE [LARGE SCALE GENOMIC DNA]</scope>
    <source>
        <strain evidence="4 5">UCMA 3821</strain>
    </source>
</reference>
<evidence type="ECO:0000313" key="5">
    <source>
        <dbReference type="Proteomes" id="UP000004840"/>
    </source>
</evidence>
<dbReference type="Proteomes" id="UP000004840">
    <property type="component" value="Unassembled WGS sequence"/>
</dbReference>
<protein>
    <recommendedName>
        <fullName evidence="3">Putative host cell surface-exposed lipoprotein Ltp-like HTH region domain-containing protein</fullName>
    </recommendedName>
</protein>
<dbReference type="RefSeq" id="WP_006821454.1">
    <property type="nucleotide sequence ID" value="NZ_CAFW01000011.1"/>
</dbReference>
<dbReference type="AlphaFoldDB" id="G7HUQ7"/>
<feature type="compositionally biased region" description="Polar residues" evidence="1">
    <location>
        <begin position="33"/>
        <end position="44"/>
    </location>
</feature>
<feature type="domain" description="Putative host cell surface-exposed lipoprotein Ltp-like HTH region" evidence="3">
    <location>
        <begin position="120"/>
        <end position="164"/>
    </location>
</feature>